<reference evidence="1 2" key="1">
    <citation type="submission" date="2024-02" db="EMBL/GenBank/DDBJ databases">
        <title>Herpetosiphon gulosus NBRC 112829.</title>
        <authorList>
            <person name="Ichikawa N."/>
            <person name="Katano-Makiyama Y."/>
            <person name="Hidaka K."/>
        </authorList>
    </citation>
    <scope>NUCLEOTIDE SEQUENCE [LARGE SCALE GENOMIC DNA]</scope>
    <source>
        <strain evidence="1 2">NBRC 112829</strain>
    </source>
</reference>
<evidence type="ECO:0000313" key="2">
    <source>
        <dbReference type="Proteomes" id="UP001428290"/>
    </source>
</evidence>
<organism evidence="1 2">
    <name type="scientific">Herpetosiphon gulosus</name>
    <dbReference type="NCBI Taxonomy" id="1973496"/>
    <lineage>
        <taxon>Bacteria</taxon>
        <taxon>Bacillati</taxon>
        <taxon>Chloroflexota</taxon>
        <taxon>Chloroflexia</taxon>
        <taxon>Herpetosiphonales</taxon>
        <taxon>Herpetosiphonaceae</taxon>
        <taxon>Herpetosiphon</taxon>
    </lineage>
</organism>
<dbReference type="Proteomes" id="UP001428290">
    <property type="component" value="Unassembled WGS sequence"/>
</dbReference>
<protein>
    <recommendedName>
        <fullName evidence="3">Apea-like HEPN domain-containing protein</fullName>
    </recommendedName>
</protein>
<evidence type="ECO:0000313" key="1">
    <source>
        <dbReference type="EMBL" id="GAA5527617.1"/>
    </source>
</evidence>
<keyword evidence="2" id="KW-1185">Reference proteome</keyword>
<comment type="caution">
    <text evidence="1">The sequence shown here is derived from an EMBL/GenBank/DDBJ whole genome shotgun (WGS) entry which is preliminary data.</text>
</comment>
<proteinExistence type="predicted"/>
<dbReference type="EMBL" id="BAABRU010000004">
    <property type="protein sequence ID" value="GAA5527617.1"/>
    <property type="molecule type" value="Genomic_DNA"/>
</dbReference>
<accession>A0ABP9WWP0</accession>
<sequence length="333" mass="39456">MSIDLFLRTKNQPTRRQIEKIIFPLGWKKATYYSGYKGLSYYWFNENNYESTRGCWLFIDYNPVENVPKDTKVVFHAYSNAGRSFADLEAQNNVIKQLKKAFLGSLYNPQEGVCSYLYYEIPEFTVIERGCSIVYRNFINNIITSKIAVQDDIDEFNYKKENLPWMLRFDKGIIINNLIIPYIVSSIEEFLKNFFVIYVNNQESIQKNILKKLDLHSFKNMYTKKVTIGDEYARLTSFQNIPKIISAFNEIEIDIEKILNVNKIFNKKEINIKKVIAKYITIRHKIVHEAFIDIEINKNDILTLIFATENFIDEFKLYMKKNKNIIIDIDEYL</sequence>
<evidence type="ECO:0008006" key="3">
    <source>
        <dbReference type="Google" id="ProtNLM"/>
    </source>
</evidence>
<name>A0ABP9WWP0_9CHLR</name>
<dbReference type="RefSeq" id="WP_345721241.1">
    <property type="nucleotide sequence ID" value="NZ_BAABRU010000004.1"/>
</dbReference>
<gene>
    <name evidence="1" type="ORF">Hgul01_01405</name>
</gene>